<organism evidence="2">
    <name type="scientific">marine sediment metagenome</name>
    <dbReference type="NCBI Taxonomy" id="412755"/>
    <lineage>
        <taxon>unclassified sequences</taxon>
        <taxon>metagenomes</taxon>
        <taxon>ecological metagenomes</taxon>
    </lineage>
</organism>
<dbReference type="EMBL" id="LAZR01000206">
    <property type="protein sequence ID" value="KKN82090.1"/>
    <property type="molecule type" value="Genomic_DNA"/>
</dbReference>
<dbReference type="AlphaFoldDB" id="A0A0F9TLR4"/>
<reference evidence="2" key="1">
    <citation type="journal article" date="2015" name="Nature">
        <title>Complex archaea that bridge the gap between prokaryotes and eukaryotes.</title>
        <authorList>
            <person name="Spang A."/>
            <person name="Saw J.H."/>
            <person name="Jorgensen S.L."/>
            <person name="Zaremba-Niedzwiedzka K."/>
            <person name="Martijn J."/>
            <person name="Lind A.E."/>
            <person name="van Eijk R."/>
            <person name="Schleper C."/>
            <person name="Guy L."/>
            <person name="Ettema T.J."/>
        </authorList>
    </citation>
    <scope>NUCLEOTIDE SEQUENCE</scope>
</reference>
<comment type="caution">
    <text evidence="2">The sequence shown here is derived from an EMBL/GenBank/DDBJ whole genome shotgun (WGS) entry which is preliminary data.</text>
</comment>
<sequence>MIDFVDPVVYAANDVPVTSGGVRPDDFNTNVINAIKALYDLMVGAAEFVDAADATGPLFIPGAGLDFTIRLPDNAGARKVIIQDSDSATVATIDSNGLLSLDVIGELGADAGVTVDGLLIKNGEANLSILNGGIVETIDASASSDGATITFSVQKEGGGNLTLLFSDGFTTFTAAPATIALTAGSATSPQQNYVYILQSTKALTVSTSAFPSAEHAPLATVIVQTAALVQTNGALKFHAWTDHLSDADNQGQLSHFTEWIREQHATWKSGVSQTLTITGGSPDTIDFATTSGTIFQLHPHTMPAKNTGTGSVVHVVNDNASPYTTITDLADLLTDNTGASMSGKYFNLVIWASISEAAADSQLFVNLPGGSYNKQTDAEQDVLGYTVFDLPADFKGAAFLISRLLLKHSAGGGGTWTSVEEADLRGKFPSSIAGTTTQAIATTFADNAFKIFDEGDATRILDFQLSGITTGNTRTITMPDEDVTLIDDATSDPLIDADSAADGTEGSLARKDHVHPKHHAKYTDAEAVLAVEAESTLEFDAATTISTAAGNLTLDPAGSLIIPANQHIQLGNGSFANVATDNSSFILSGGTDGAAGKASRIIWYGATHATEPGALHVLTSRADAQAYVKRLDISGVVATAVATWASITHEGFVASADIVAQTGIRIGADSGDNEIDDATQGAASTQLFIGNASINVTSDARLKVDIEDTQRDALSLIRQMRVVDFAWDDPADQSPYGRNYRGRYTGMLAHETIKVAPWIVNDQGGGRDCPYCSTGLPGCNHLPWKVEYEHLAGLQIKGIQQLIGRIEELEAEVAALQAA</sequence>
<accession>A0A0F9TLR4</accession>
<proteinExistence type="predicted"/>
<dbReference type="PROSITE" id="PS51688">
    <property type="entry name" value="ICA"/>
    <property type="match status" value="1"/>
</dbReference>
<protein>
    <recommendedName>
        <fullName evidence="1">Peptidase S74 domain-containing protein</fullName>
    </recommendedName>
</protein>
<dbReference type="InterPro" id="IPR030392">
    <property type="entry name" value="S74_ICA"/>
</dbReference>
<evidence type="ECO:0000259" key="1">
    <source>
        <dbReference type="PROSITE" id="PS51688"/>
    </source>
</evidence>
<gene>
    <name evidence="2" type="ORF">LCGC14_0313570</name>
</gene>
<name>A0A0F9TLR4_9ZZZZ</name>
<evidence type="ECO:0000313" key="2">
    <source>
        <dbReference type="EMBL" id="KKN82090.1"/>
    </source>
</evidence>
<dbReference type="Pfam" id="PF13884">
    <property type="entry name" value="Peptidase_S74"/>
    <property type="match status" value="1"/>
</dbReference>
<feature type="domain" description="Peptidase S74" evidence="1">
    <location>
        <begin position="698"/>
        <end position="813"/>
    </location>
</feature>